<proteinExistence type="predicted"/>
<dbReference type="Proteomes" id="UP000580797">
    <property type="component" value="Unassembled WGS sequence"/>
</dbReference>
<protein>
    <submittedName>
        <fullName evidence="1">Uncharacterized protein</fullName>
    </submittedName>
</protein>
<name>A0A7W8TS61_9MICC</name>
<accession>A0A7W8TS61</accession>
<organism evidence="1 2">
    <name type="scientific">Neomicrococcus aestuarii</name>
    <dbReference type="NCBI Taxonomy" id="556325"/>
    <lineage>
        <taxon>Bacteria</taxon>
        <taxon>Bacillati</taxon>
        <taxon>Actinomycetota</taxon>
        <taxon>Actinomycetes</taxon>
        <taxon>Micrococcales</taxon>
        <taxon>Micrococcaceae</taxon>
        <taxon>Neomicrococcus</taxon>
    </lineage>
</organism>
<dbReference type="EMBL" id="JACHDR010000001">
    <property type="protein sequence ID" value="MBB5511952.1"/>
    <property type="molecule type" value="Genomic_DNA"/>
</dbReference>
<evidence type="ECO:0000313" key="2">
    <source>
        <dbReference type="Proteomes" id="UP000580797"/>
    </source>
</evidence>
<sequence length="57" mass="5840">MVKCFNESRAGGGATGDCIFEDSAAAGSLKGIPLELGVLPIGRNTGVTDEIEMLSCH</sequence>
<dbReference type="AlphaFoldDB" id="A0A7W8TS61"/>
<comment type="caution">
    <text evidence="1">The sequence shown here is derived from an EMBL/GenBank/DDBJ whole genome shotgun (WGS) entry which is preliminary data.</text>
</comment>
<gene>
    <name evidence="1" type="ORF">HD598_000639</name>
</gene>
<evidence type="ECO:0000313" key="1">
    <source>
        <dbReference type="EMBL" id="MBB5511952.1"/>
    </source>
</evidence>
<reference evidence="1 2" key="1">
    <citation type="submission" date="2020-08" db="EMBL/GenBank/DDBJ databases">
        <title>Sequencing the genomes of 1000 actinobacteria strains.</title>
        <authorList>
            <person name="Klenk H.-P."/>
        </authorList>
    </citation>
    <scope>NUCLEOTIDE SEQUENCE [LARGE SCALE GENOMIC DNA]</scope>
    <source>
        <strain evidence="1 2">DSM 105783</strain>
    </source>
</reference>